<keyword evidence="3" id="KW-0444">Lipid biosynthesis</keyword>
<evidence type="ECO:0000256" key="3">
    <source>
        <dbReference type="ARBA" id="ARBA00022516"/>
    </source>
</evidence>
<dbReference type="GO" id="GO:0006629">
    <property type="term" value="P:lipid metabolic process"/>
    <property type="evidence" value="ECO:0007669"/>
    <property type="project" value="UniProtKB-KW"/>
</dbReference>
<dbReference type="CDD" id="cd07987">
    <property type="entry name" value="LPLAT_MGAT-like"/>
    <property type="match status" value="1"/>
</dbReference>
<gene>
    <name evidence="11" type="ORF">CK820_G0021843</name>
</gene>
<evidence type="ECO:0000256" key="5">
    <source>
        <dbReference type="ARBA" id="ARBA00022692"/>
    </source>
</evidence>
<proteinExistence type="inferred from homology"/>
<sequence length="284" mass="32252">MVEFAPLFVPWERRLQTLAVLQFVFSFLALAEICTVGFVALLFTRFWLLTVLYAAWWYLDRDKPRQGGRHIQAIRCWTIWKYMKDYFPISLVKTAELDPSRNYIAGFHPHGVLAVGAFANLCTESTGFSSIFPGIRPHLMMLTLWFRAPFFRDYIMSAGLVTSEKESAAHILNRKGGGNLLGIIVGGAQEALDARPGSFTLLLRNRKGFVRLALTHGYQASGKSTLGSVGNWQGFYFGGKMAETNADSILVEIFSPFTIKIIFWCLMPKYLEKFPQRRLSDLRN</sequence>
<evidence type="ECO:0000256" key="6">
    <source>
        <dbReference type="ARBA" id="ARBA00022824"/>
    </source>
</evidence>
<evidence type="ECO:0000313" key="11">
    <source>
        <dbReference type="EMBL" id="PNI56804.1"/>
    </source>
</evidence>
<accession>A0A2J8MBA9</accession>
<evidence type="ECO:0000256" key="8">
    <source>
        <dbReference type="ARBA" id="ARBA00023098"/>
    </source>
</evidence>
<keyword evidence="5" id="KW-0812">Transmembrane</keyword>
<dbReference type="GO" id="GO:0005789">
    <property type="term" value="C:endoplasmic reticulum membrane"/>
    <property type="evidence" value="ECO:0007669"/>
    <property type="project" value="UniProtKB-SubCell"/>
</dbReference>
<keyword evidence="10" id="KW-0012">Acyltransferase</keyword>
<comment type="caution">
    <text evidence="11">The sequence shown here is derived from an EMBL/GenBank/DDBJ whole genome shotgun (WGS) entry which is preliminary data.</text>
</comment>
<keyword evidence="9" id="KW-0472">Membrane</keyword>
<keyword evidence="4" id="KW-0808">Transferase</keyword>
<evidence type="ECO:0000256" key="10">
    <source>
        <dbReference type="ARBA" id="ARBA00023315"/>
    </source>
</evidence>
<dbReference type="Proteomes" id="UP000236370">
    <property type="component" value="Unassembled WGS sequence"/>
</dbReference>
<comment type="similarity">
    <text evidence="2">Belongs to the diacylglycerol acyltransferase family.</text>
</comment>
<evidence type="ECO:0000313" key="12">
    <source>
        <dbReference type="Proteomes" id="UP000236370"/>
    </source>
</evidence>
<dbReference type="AlphaFoldDB" id="A0A2J8MBA9"/>
<evidence type="ECO:0000256" key="2">
    <source>
        <dbReference type="ARBA" id="ARBA00005420"/>
    </source>
</evidence>
<comment type="subcellular location">
    <subcellularLocation>
        <location evidence="1">Endoplasmic reticulum membrane</location>
        <topology evidence="1">Multi-pass membrane protein</topology>
    </subcellularLocation>
</comment>
<evidence type="ECO:0000256" key="4">
    <source>
        <dbReference type="ARBA" id="ARBA00022679"/>
    </source>
</evidence>
<dbReference type="EMBL" id="NBAG03000261">
    <property type="protein sequence ID" value="PNI56804.1"/>
    <property type="molecule type" value="Genomic_DNA"/>
</dbReference>
<reference evidence="11 12" key="1">
    <citation type="submission" date="2017-12" db="EMBL/GenBank/DDBJ databases">
        <title>High-resolution comparative analysis of great ape genomes.</title>
        <authorList>
            <person name="Pollen A."/>
            <person name="Hastie A."/>
            <person name="Hormozdiari F."/>
            <person name="Dougherty M."/>
            <person name="Liu R."/>
            <person name="Chaisson M."/>
            <person name="Hoppe E."/>
            <person name="Hill C."/>
            <person name="Pang A."/>
            <person name="Hillier L."/>
            <person name="Baker C."/>
            <person name="Armstrong J."/>
            <person name="Shendure J."/>
            <person name="Paten B."/>
            <person name="Wilson R."/>
            <person name="Chao H."/>
            <person name="Schneider V."/>
            <person name="Ventura M."/>
            <person name="Kronenberg Z."/>
            <person name="Murali S."/>
            <person name="Gordon D."/>
            <person name="Cantsilieris S."/>
            <person name="Munson K."/>
            <person name="Nelson B."/>
            <person name="Raja A."/>
            <person name="Underwood J."/>
            <person name="Diekhans M."/>
            <person name="Fiddes I."/>
            <person name="Haussler D."/>
            <person name="Eichler E."/>
        </authorList>
    </citation>
    <scope>NUCLEOTIDE SEQUENCE [LARGE SCALE GENOMIC DNA]</scope>
    <source>
        <strain evidence="11">Yerkes chimp pedigree #C0471</strain>
    </source>
</reference>
<keyword evidence="6" id="KW-0256">Endoplasmic reticulum</keyword>
<dbReference type="PANTHER" id="PTHR12317:SF74">
    <property type="entry name" value="2-ACYLGLYCEROL O-ACYLTRANSFERASE 2"/>
    <property type="match status" value="1"/>
</dbReference>
<evidence type="ECO:0000256" key="9">
    <source>
        <dbReference type="ARBA" id="ARBA00023136"/>
    </source>
</evidence>
<keyword evidence="8" id="KW-0443">Lipid metabolism</keyword>
<name>A0A2J8MBA9_PANTR</name>
<evidence type="ECO:0000256" key="1">
    <source>
        <dbReference type="ARBA" id="ARBA00004477"/>
    </source>
</evidence>
<dbReference type="InterPro" id="IPR007130">
    <property type="entry name" value="DAGAT"/>
</dbReference>
<keyword evidence="7" id="KW-1133">Transmembrane helix</keyword>
<protein>
    <submittedName>
        <fullName evidence="11">MOGAT2 isoform 2</fullName>
    </submittedName>
</protein>
<dbReference type="PANTHER" id="PTHR12317">
    <property type="entry name" value="DIACYLGLYCEROL O-ACYLTRANSFERASE"/>
    <property type="match status" value="1"/>
</dbReference>
<organism evidence="11 12">
    <name type="scientific">Pan troglodytes</name>
    <name type="common">Chimpanzee</name>
    <dbReference type="NCBI Taxonomy" id="9598"/>
    <lineage>
        <taxon>Eukaryota</taxon>
        <taxon>Metazoa</taxon>
        <taxon>Chordata</taxon>
        <taxon>Craniata</taxon>
        <taxon>Vertebrata</taxon>
        <taxon>Euteleostomi</taxon>
        <taxon>Mammalia</taxon>
        <taxon>Eutheria</taxon>
        <taxon>Euarchontoglires</taxon>
        <taxon>Primates</taxon>
        <taxon>Haplorrhini</taxon>
        <taxon>Catarrhini</taxon>
        <taxon>Hominidae</taxon>
        <taxon>Pan</taxon>
    </lineage>
</organism>
<dbReference type="Pfam" id="PF03982">
    <property type="entry name" value="DAGAT"/>
    <property type="match status" value="1"/>
</dbReference>
<dbReference type="GO" id="GO:0008374">
    <property type="term" value="F:O-acyltransferase activity"/>
    <property type="evidence" value="ECO:0007669"/>
    <property type="project" value="InterPro"/>
</dbReference>
<evidence type="ECO:0000256" key="7">
    <source>
        <dbReference type="ARBA" id="ARBA00022989"/>
    </source>
</evidence>